<evidence type="ECO:0000313" key="1">
    <source>
        <dbReference type="EnsemblProtists" id="HpaP813515"/>
    </source>
</evidence>
<organism evidence="1 2">
    <name type="scientific">Hyaloperonospora arabidopsidis (strain Emoy2)</name>
    <name type="common">Downy mildew agent</name>
    <name type="synonym">Peronospora arabidopsidis</name>
    <dbReference type="NCBI Taxonomy" id="559515"/>
    <lineage>
        <taxon>Eukaryota</taxon>
        <taxon>Sar</taxon>
        <taxon>Stramenopiles</taxon>
        <taxon>Oomycota</taxon>
        <taxon>Peronosporomycetes</taxon>
        <taxon>Peronosporales</taxon>
        <taxon>Peronosporaceae</taxon>
        <taxon>Hyaloperonospora</taxon>
    </lineage>
</organism>
<dbReference type="EMBL" id="JH599372">
    <property type="status" value="NOT_ANNOTATED_CDS"/>
    <property type="molecule type" value="Genomic_DNA"/>
</dbReference>
<dbReference type="InParanoid" id="M4C348"/>
<keyword evidence="2" id="KW-1185">Reference proteome</keyword>
<evidence type="ECO:0000313" key="2">
    <source>
        <dbReference type="Proteomes" id="UP000011713"/>
    </source>
</evidence>
<dbReference type="Proteomes" id="UP000011713">
    <property type="component" value="Unassembled WGS sequence"/>
</dbReference>
<accession>M4C348</accession>
<reference evidence="1" key="2">
    <citation type="submission" date="2015-06" db="UniProtKB">
        <authorList>
            <consortium name="EnsemblProtists"/>
        </authorList>
    </citation>
    <scope>IDENTIFICATION</scope>
    <source>
        <strain evidence="1">Emoy2</strain>
    </source>
</reference>
<proteinExistence type="predicted"/>
<dbReference type="HOGENOM" id="CLU_2693060_0_0_1"/>
<protein>
    <submittedName>
        <fullName evidence="1">Uncharacterized protein</fullName>
    </submittedName>
</protein>
<name>M4C348_HYAAE</name>
<sequence>MVLMRINNLEERYCLGRTLEEKNLKRLDVFGIYSWWFARYNGHEKMIDTCLLPRTKRRSLFTEWILHDQVKPQI</sequence>
<dbReference type="AlphaFoldDB" id="M4C348"/>
<dbReference type="VEuPathDB" id="FungiDB:HpaG813515"/>
<dbReference type="EnsemblProtists" id="HpaT813515">
    <property type="protein sequence ID" value="HpaP813515"/>
    <property type="gene ID" value="HpaG813515"/>
</dbReference>
<reference evidence="2" key="1">
    <citation type="journal article" date="2010" name="Science">
        <title>Signatures of adaptation to obligate biotrophy in the Hyaloperonospora arabidopsidis genome.</title>
        <authorList>
            <person name="Baxter L."/>
            <person name="Tripathy S."/>
            <person name="Ishaque N."/>
            <person name="Boot N."/>
            <person name="Cabral A."/>
            <person name="Kemen E."/>
            <person name="Thines M."/>
            <person name="Ah-Fong A."/>
            <person name="Anderson R."/>
            <person name="Badejoko W."/>
            <person name="Bittner-Eddy P."/>
            <person name="Boore J.L."/>
            <person name="Chibucos M.C."/>
            <person name="Coates M."/>
            <person name="Dehal P."/>
            <person name="Delehaunty K."/>
            <person name="Dong S."/>
            <person name="Downton P."/>
            <person name="Dumas B."/>
            <person name="Fabro G."/>
            <person name="Fronick C."/>
            <person name="Fuerstenberg S.I."/>
            <person name="Fulton L."/>
            <person name="Gaulin E."/>
            <person name="Govers F."/>
            <person name="Hughes L."/>
            <person name="Humphray S."/>
            <person name="Jiang R.H."/>
            <person name="Judelson H."/>
            <person name="Kamoun S."/>
            <person name="Kyung K."/>
            <person name="Meijer H."/>
            <person name="Minx P."/>
            <person name="Morris P."/>
            <person name="Nelson J."/>
            <person name="Phuntumart V."/>
            <person name="Qutob D."/>
            <person name="Rehmany A."/>
            <person name="Rougon-Cardoso A."/>
            <person name="Ryden P."/>
            <person name="Torto-Alalibo T."/>
            <person name="Studholme D."/>
            <person name="Wang Y."/>
            <person name="Win J."/>
            <person name="Wood J."/>
            <person name="Clifton S.W."/>
            <person name="Rogers J."/>
            <person name="Van den Ackerveken G."/>
            <person name="Jones J.D."/>
            <person name="McDowell J.M."/>
            <person name="Beynon J."/>
            <person name="Tyler B.M."/>
        </authorList>
    </citation>
    <scope>NUCLEOTIDE SEQUENCE [LARGE SCALE GENOMIC DNA]</scope>
    <source>
        <strain evidence="2">Emoy2</strain>
    </source>
</reference>